<reference evidence="4 5" key="1">
    <citation type="journal article" date="2013" name="BMC Genomics">
        <title>The miniature genome of a carnivorous plant Genlisea aurea contains a low number of genes and short non-coding sequences.</title>
        <authorList>
            <person name="Leushkin E.V."/>
            <person name="Sutormin R.A."/>
            <person name="Nabieva E.R."/>
            <person name="Penin A.A."/>
            <person name="Kondrashov A.S."/>
            <person name="Logacheva M.D."/>
        </authorList>
    </citation>
    <scope>NUCLEOTIDE SEQUENCE [LARGE SCALE GENOMIC DNA]</scope>
</reference>
<accession>S8EEG5</accession>
<feature type="non-terminal residue" evidence="4">
    <location>
        <position position="125"/>
    </location>
</feature>
<dbReference type="GO" id="GO:0009736">
    <property type="term" value="P:cytokinin-activated signaling pathway"/>
    <property type="evidence" value="ECO:0007669"/>
    <property type="project" value="TreeGrafter"/>
</dbReference>
<organism evidence="4 5">
    <name type="scientific">Genlisea aurea</name>
    <dbReference type="NCBI Taxonomy" id="192259"/>
    <lineage>
        <taxon>Eukaryota</taxon>
        <taxon>Viridiplantae</taxon>
        <taxon>Streptophyta</taxon>
        <taxon>Embryophyta</taxon>
        <taxon>Tracheophyta</taxon>
        <taxon>Spermatophyta</taxon>
        <taxon>Magnoliopsida</taxon>
        <taxon>eudicotyledons</taxon>
        <taxon>Gunneridae</taxon>
        <taxon>Pentapetalae</taxon>
        <taxon>asterids</taxon>
        <taxon>lamiids</taxon>
        <taxon>Lamiales</taxon>
        <taxon>Lentibulariaceae</taxon>
        <taxon>Genlisea</taxon>
    </lineage>
</organism>
<dbReference type="InterPro" id="IPR013087">
    <property type="entry name" value="Znf_C2H2_type"/>
</dbReference>
<evidence type="ECO:0000313" key="4">
    <source>
        <dbReference type="EMBL" id="EPS70937.1"/>
    </source>
</evidence>
<feature type="non-terminal residue" evidence="4">
    <location>
        <position position="1"/>
    </location>
</feature>
<feature type="region of interest" description="Disordered" evidence="2">
    <location>
        <begin position="1"/>
        <end position="21"/>
    </location>
</feature>
<keyword evidence="5" id="KW-1185">Reference proteome</keyword>
<dbReference type="OrthoDB" id="772256at2759"/>
<feature type="compositionally biased region" description="Low complexity" evidence="2">
    <location>
        <begin position="8"/>
        <end position="19"/>
    </location>
</feature>
<dbReference type="PANTHER" id="PTHR46353:SF9">
    <property type="entry name" value="ZINC FINGER PROTEIN GIS3"/>
    <property type="match status" value="1"/>
</dbReference>
<keyword evidence="1" id="KW-0863">Zinc-finger</keyword>
<dbReference type="GO" id="GO:0000976">
    <property type="term" value="F:transcription cis-regulatory region binding"/>
    <property type="evidence" value="ECO:0007669"/>
    <property type="project" value="TreeGrafter"/>
</dbReference>
<evidence type="ECO:0000256" key="1">
    <source>
        <dbReference type="PROSITE-ProRule" id="PRU00042"/>
    </source>
</evidence>
<protein>
    <recommendedName>
        <fullName evidence="3">C2H2-type domain-containing protein</fullName>
    </recommendedName>
</protein>
<keyword evidence="1" id="KW-0862">Zinc</keyword>
<sequence length="125" mass="13455">NDQRFDSAAKTAPPSSSTAVDGRKYECQYCFRGFANSQALGGHQNAHKKERQQLKRRQLRRNVVFTPYVSSPAKFLLAPPWVYVPGAAQTLEISSHGCGFVGKGGRIGLSCGGGAGESRPMRSGP</sequence>
<dbReference type="InterPro" id="IPR036236">
    <property type="entry name" value="Znf_C2H2_sf"/>
</dbReference>
<comment type="caution">
    <text evidence="4">The sequence shown here is derived from an EMBL/GenBank/DDBJ whole genome shotgun (WGS) entry which is preliminary data.</text>
</comment>
<proteinExistence type="predicted"/>
<name>S8EEG5_9LAMI</name>
<feature type="domain" description="C2H2-type" evidence="3">
    <location>
        <begin position="25"/>
        <end position="52"/>
    </location>
</feature>
<dbReference type="GO" id="GO:0005634">
    <property type="term" value="C:nucleus"/>
    <property type="evidence" value="ECO:0007669"/>
    <property type="project" value="TreeGrafter"/>
</dbReference>
<evidence type="ECO:0000259" key="3">
    <source>
        <dbReference type="PROSITE" id="PS50157"/>
    </source>
</evidence>
<dbReference type="EMBL" id="AUSU01001471">
    <property type="protein sequence ID" value="EPS70937.1"/>
    <property type="molecule type" value="Genomic_DNA"/>
</dbReference>
<dbReference type="GO" id="GO:0009740">
    <property type="term" value="P:gibberellic acid mediated signaling pathway"/>
    <property type="evidence" value="ECO:0007669"/>
    <property type="project" value="TreeGrafter"/>
</dbReference>
<evidence type="ECO:0000256" key="2">
    <source>
        <dbReference type="SAM" id="MobiDB-lite"/>
    </source>
</evidence>
<dbReference type="PROSITE" id="PS50157">
    <property type="entry name" value="ZINC_FINGER_C2H2_2"/>
    <property type="match status" value="1"/>
</dbReference>
<dbReference type="GO" id="GO:0010090">
    <property type="term" value="P:trichome morphogenesis"/>
    <property type="evidence" value="ECO:0007669"/>
    <property type="project" value="InterPro"/>
</dbReference>
<dbReference type="InterPro" id="IPR044299">
    <property type="entry name" value="GIS3/ZFP5/ZFP6"/>
</dbReference>
<dbReference type="GO" id="GO:0003700">
    <property type="term" value="F:DNA-binding transcription factor activity"/>
    <property type="evidence" value="ECO:0007669"/>
    <property type="project" value="TreeGrafter"/>
</dbReference>
<dbReference type="SUPFAM" id="SSF57667">
    <property type="entry name" value="beta-beta-alpha zinc fingers"/>
    <property type="match status" value="1"/>
</dbReference>
<dbReference type="GO" id="GO:0008270">
    <property type="term" value="F:zinc ion binding"/>
    <property type="evidence" value="ECO:0007669"/>
    <property type="project" value="UniProtKB-KW"/>
</dbReference>
<dbReference type="Gene3D" id="3.30.160.60">
    <property type="entry name" value="Classic Zinc Finger"/>
    <property type="match status" value="1"/>
</dbReference>
<dbReference type="AlphaFoldDB" id="S8EEG5"/>
<keyword evidence="1" id="KW-0479">Metal-binding</keyword>
<dbReference type="PROSITE" id="PS00028">
    <property type="entry name" value="ZINC_FINGER_C2H2_1"/>
    <property type="match status" value="1"/>
</dbReference>
<dbReference type="PANTHER" id="PTHR46353">
    <property type="entry name" value="ZINC FINGER PROTEIN 5"/>
    <property type="match status" value="1"/>
</dbReference>
<evidence type="ECO:0000313" key="5">
    <source>
        <dbReference type="Proteomes" id="UP000015453"/>
    </source>
</evidence>
<dbReference type="Proteomes" id="UP000015453">
    <property type="component" value="Unassembled WGS sequence"/>
</dbReference>
<gene>
    <name evidence="4" type="ORF">M569_03822</name>
</gene>